<evidence type="ECO:0000256" key="12">
    <source>
        <dbReference type="RuleBase" id="RU367103"/>
    </source>
</evidence>
<dbReference type="Proteomes" id="UP000887566">
    <property type="component" value="Unplaced"/>
</dbReference>
<reference evidence="18" key="1">
    <citation type="submission" date="2022-11" db="UniProtKB">
        <authorList>
            <consortium name="WormBaseParasite"/>
        </authorList>
    </citation>
    <scope>IDENTIFICATION</scope>
</reference>
<evidence type="ECO:0000256" key="2">
    <source>
        <dbReference type="ARBA" id="ARBA00022603"/>
    </source>
</evidence>
<dbReference type="EC" id="2.1.1.225" evidence="12"/>
<keyword evidence="8 12" id="KW-0862">Zinc</keyword>
<comment type="similarity">
    <text evidence="1 12">Belongs to the methyltransferase TRM13 family.</text>
</comment>
<evidence type="ECO:0000256" key="6">
    <source>
        <dbReference type="ARBA" id="ARBA00022723"/>
    </source>
</evidence>
<sequence>METENTSSELLPPIRADGDQMRCSYMLPHKKRYCRMLVKAGRRFCGEHIVFDPQDQTRIICPLDPKHTVYRTDLKDHLATKCNGRLPSDPWIEENVNVVPSEERIGESQDEKGPEDGRLNCSEEDTARVAKIIEEAYSKLAAEAISDACLKTEAIENFMEANENQNETHKKHLVQQSSIIGNLAARHLLNNQDDSCFIELGAGKAQLTYWLAKTIPNCRFLLIDRSGARNKYDNKALQENAALKIERVRCSIEHLDLSKVSSIENSRSLVAVCKHFCGKATDCGVICLQNAIKNGVNLSGFALAPCCHHKSDYTQYVGKRFLDEIGIATKDDFNVLRLIATWATCGFASSRSIEDESRWSIEQKETLGRKAKALLEIGRAKCLEELGYDVTVSRYVPESISPENLLIIGTKRK</sequence>
<keyword evidence="5 12" id="KW-0819">tRNA processing</keyword>
<feature type="region of interest" description="Disordered" evidence="13">
    <location>
        <begin position="101"/>
        <end position="120"/>
    </location>
</feature>
<evidence type="ECO:0000256" key="5">
    <source>
        <dbReference type="ARBA" id="ARBA00022694"/>
    </source>
</evidence>
<evidence type="ECO:0000313" key="18">
    <source>
        <dbReference type="WBParaSite" id="PSAMB.scaffold269size60014.g4095.t1"/>
    </source>
</evidence>
<accession>A0A914VXP9</accession>
<dbReference type="PANTHER" id="PTHR12998:SF0">
    <property type="entry name" value="TRNA:M(4)X MODIFICATION ENZYME TRM13 HOMOLOG"/>
    <property type="match status" value="1"/>
</dbReference>
<keyword evidence="6 12" id="KW-0479">Metal-binding</keyword>
<evidence type="ECO:0000256" key="13">
    <source>
        <dbReference type="SAM" id="MobiDB-lite"/>
    </source>
</evidence>
<evidence type="ECO:0000259" key="15">
    <source>
        <dbReference type="Pfam" id="PF05253"/>
    </source>
</evidence>
<evidence type="ECO:0000256" key="4">
    <source>
        <dbReference type="ARBA" id="ARBA00022691"/>
    </source>
</evidence>
<dbReference type="GO" id="GO:0030488">
    <property type="term" value="P:tRNA methylation"/>
    <property type="evidence" value="ECO:0007669"/>
    <property type="project" value="InterPro"/>
</dbReference>
<dbReference type="GO" id="GO:0008270">
    <property type="term" value="F:zinc ion binding"/>
    <property type="evidence" value="ECO:0007669"/>
    <property type="project" value="UniProtKB-KW"/>
</dbReference>
<dbReference type="InterPro" id="IPR021721">
    <property type="entry name" value="Znf_CCCH-type_TRM13"/>
</dbReference>
<evidence type="ECO:0000256" key="8">
    <source>
        <dbReference type="ARBA" id="ARBA00022833"/>
    </source>
</evidence>
<dbReference type="InterPro" id="IPR022776">
    <property type="entry name" value="TRM13/UPF0224_CHHC_Znf_dom"/>
</dbReference>
<dbReference type="Pfam" id="PF05253">
    <property type="entry name" value="zf-U11-48K"/>
    <property type="match status" value="1"/>
</dbReference>
<name>A0A914VXP9_9BILA</name>
<dbReference type="SUPFAM" id="SSF53335">
    <property type="entry name" value="S-adenosyl-L-methionine-dependent methyltransferases"/>
    <property type="match status" value="1"/>
</dbReference>
<comment type="catalytic activity">
    <reaction evidence="11 12">
        <text>adenosine(4) in tRNA(His) + S-adenosyl-L-methionine = 2'-O-methyladenosine(4) in tRNA(His) + S-adenosyl-L-homocysteine + H(+)</text>
        <dbReference type="Rhea" id="RHEA:43196"/>
        <dbReference type="Rhea" id="RHEA-COMP:10401"/>
        <dbReference type="Rhea" id="RHEA-COMP:10402"/>
        <dbReference type="ChEBI" id="CHEBI:15378"/>
        <dbReference type="ChEBI" id="CHEBI:57856"/>
        <dbReference type="ChEBI" id="CHEBI:59789"/>
        <dbReference type="ChEBI" id="CHEBI:74411"/>
        <dbReference type="ChEBI" id="CHEBI:74477"/>
        <dbReference type="EC" id="2.1.1.225"/>
    </reaction>
</comment>
<feature type="domain" description="CHHC U11-48K-type" evidence="15">
    <location>
        <begin position="58"/>
        <end position="83"/>
    </location>
</feature>
<dbReference type="InterPro" id="IPR029063">
    <property type="entry name" value="SAM-dependent_MTases_sf"/>
</dbReference>
<evidence type="ECO:0000313" key="17">
    <source>
        <dbReference type="Proteomes" id="UP000887566"/>
    </source>
</evidence>
<feature type="domain" description="Methyltransferase TRM13" evidence="14">
    <location>
        <begin position="174"/>
        <end position="408"/>
    </location>
</feature>
<evidence type="ECO:0000256" key="3">
    <source>
        <dbReference type="ARBA" id="ARBA00022679"/>
    </source>
</evidence>
<comment type="catalytic activity">
    <reaction evidence="10 12">
        <text>cytidine(4) in tRNA(Gly)(GCC) + S-adenosyl-L-methionine = 2'-O-methylcytidine(4) in tRNA(Gly)(GCC) + S-adenosyl-L-homocysteine + H(+)</text>
        <dbReference type="Rhea" id="RHEA:43192"/>
        <dbReference type="Rhea" id="RHEA-COMP:10399"/>
        <dbReference type="Rhea" id="RHEA-COMP:10400"/>
        <dbReference type="ChEBI" id="CHEBI:15378"/>
        <dbReference type="ChEBI" id="CHEBI:57856"/>
        <dbReference type="ChEBI" id="CHEBI:59789"/>
        <dbReference type="ChEBI" id="CHEBI:74495"/>
        <dbReference type="ChEBI" id="CHEBI:82748"/>
        <dbReference type="EC" id="2.1.1.225"/>
    </reaction>
</comment>
<dbReference type="InterPro" id="IPR039044">
    <property type="entry name" value="Trm13"/>
</dbReference>
<keyword evidence="3 12" id="KW-0808">Transferase</keyword>
<keyword evidence="7 12" id="KW-0863">Zinc-finger</keyword>
<evidence type="ECO:0000256" key="9">
    <source>
        <dbReference type="ARBA" id="ARBA00048165"/>
    </source>
</evidence>
<feature type="domain" description="Zinc finger CCCH-type TRM13" evidence="16">
    <location>
        <begin position="21"/>
        <end position="48"/>
    </location>
</feature>
<protein>
    <recommendedName>
        <fullName evidence="12">tRNA:m(4)X modification enzyme TRM13</fullName>
        <ecNumber evidence="12">2.1.1.225</ecNumber>
    </recommendedName>
</protein>
<dbReference type="Pfam" id="PF11722">
    <property type="entry name" value="zf-TRM13_CCCH"/>
    <property type="match status" value="1"/>
</dbReference>
<keyword evidence="17" id="KW-1185">Reference proteome</keyword>
<proteinExistence type="inferred from homology"/>
<dbReference type="AlphaFoldDB" id="A0A914VXP9"/>
<dbReference type="WBParaSite" id="PSAMB.scaffold269size60014.g4095.t1">
    <property type="protein sequence ID" value="PSAMB.scaffold269size60014.g4095.t1"/>
    <property type="gene ID" value="PSAMB.scaffold269size60014.g4095"/>
</dbReference>
<dbReference type="Pfam" id="PF05206">
    <property type="entry name" value="TRM13"/>
    <property type="match status" value="1"/>
</dbReference>
<comment type="catalytic activity">
    <reaction evidence="9 12">
        <text>cytidine(4) in tRNA(Pro) + S-adenosyl-L-methionine = 2'-O-methylcytidine(4) in tRNA(Pro) + S-adenosyl-L-homocysteine + H(+)</text>
        <dbReference type="Rhea" id="RHEA:32767"/>
        <dbReference type="Rhea" id="RHEA-COMP:10397"/>
        <dbReference type="Rhea" id="RHEA-COMP:10398"/>
        <dbReference type="ChEBI" id="CHEBI:15378"/>
        <dbReference type="ChEBI" id="CHEBI:57856"/>
        <dbReference type="ChEBI" id="CHEBI:59789"/>
        <dbReference type="ChEBI" id="CHEBI:74495"/>
        <dbReference type="ChEBI" id="CHEBI:82748"/>
        <dbReference type="EC" id="2.1.1.225"/>
    </reaction>
</comment>
<comment type="function">
    <text evidence="12">tRNA methylase which 2'-O-methylates cytidine(4) in tRNA(Pro) and tRNA(Gly)(GCC), and adenosine(4) in tRNA(His).</text>
</comment>
<evidence type="ECO:0000256" key="7">
    <source>
        <dbReference type="ARBA" id="ARBA00022771"/>
    </source>
</evidence>
<feature type="compositionally biased region" description="Basic and acidic residues" evidence="13">
    <location>
        <begin position="101"/>
        <end position="118"/>
    </location>
</feature>
<evidence type="ECO:0000259" key="14">
    <source>
        <dbReference type="Pfam" id="PF05206"/>
    </source>
</evidence>
<keyword evidence="4 12" id="KW-0949">S-adenosyl-L-methionine</keyword>
<keyword evidence="2 12" id="KW-0489">Methyltransferase</keyword>
<evidence type="ECO:0000256" key="1">
    <source>
        <dbReference type="ARBA" id="ARBA00005265"/>
    </source>
</evidence>
<evidence type="ECO:0000256" key="10">
    <source>
        <dbReference type="ARBA" id="ARBA00048635"/>
    </source>
</evidence>
<organism evidence="17 18">
    <name type="scientific">Plectus sambesii</name>
    <dbReference type="NCBI Taxonomy" id="2011161"/>
    <lineage>
        <taxon>Eukaryota</taxon>
        <taxon>Metazoa</taxon>
        <taxon>Ecdysozoa</taxon>
        <taxon>Nematoda</taxon>
        <taxon>Chromadorea</taxon>
        <taxon>Plectida</taxon>
        <taxon>Plectina</taxon>
        <taxon>Plectoidea</taxon>
        <taxon>Plectidae</taxon>
        <taxon>Plectus</taxon>
    </lineage>
</organism>
<dbReference type="PANTHER" id="PTHR12998">
    <property type="entry name" value="TRNA:M(4)X MODIFICATION ENZYME TRM13 HOMOLOG"/>
    <property type="match status" value="1"/>
</dbReference>
<dbReference type="GO" id="GO:0106050">
    <property type="term" value="F:tRNA 2'-O-methyltransferase activity"/>
    <property type="evidence" value="ECO:0007669"/>
    <property type="project" value="UniProtKB-UniRule"/>
</dbReference>
<evidence type="ECO:0000256" key="11">
    <source>
        <dbReference type="ARBA" id="ARBA00049393"/>
    </source>
</evidence>
<dbReference type="InterPro" id="IPR007871">
    <property type="entry name" value="Methyltransferase_TRM13"/>
</dbReference>
<evidence type="ECO:0000259" key="16">
    <source>
        <dbReference type="Pfam" id="PF11722"/>
    </source>
</evidence>